<sequence length="116" mass="13367">MKNKLFQLLVAFTLFATTSSMAECTTEDTDLNTYVENSELVMVNKAYKQNKCTITKGWHQGGYIPGYIIKTYYRDDLHEAKRNVEHITVTLDGDDKATCHIFKELNRYGFHVSTCE</sequence>
<name>A0A4Q0XSL9_9BACT</name>
<proteinExistence type="predicted"/>
<evidence type="ECO:0000313" key="2">
    <source>
        <dbReference type="EMBL" id="RXJ56215.1"/>
    </source>
</evidence>
<dbReference type="AlphaFoldDB" id="A0A4Q0XSL9"/>
<keyword evidence="1" id="KW-0732">Signal</keyword>
<organism evidence="2 3">
    <name type="scientific">Candidatus Marinarcus aquaticus</name>
    <dbReference type="NCBI Taxonomy" id="2044504"/>
    <lineage>
        <taxon>Bacteria</taxon>
        <taxon>Pseudomonadati</taxon>
        <taxon>Campylobacterota</taxon>
        <taxon>Epsilonproteobacteria</taxon>
        <taxon>Campylobacterales</taxon>
        <taxon>Arcobacteraceae</taxon>
        <taxon>Candidatus Marinarcus</taxon>
    </lineage>
</organism>
<accession>A0A4Q0XSL9</accession>
<dbReference type="RefSeq" id="WP_128996556.1">
    <property type="nucleotide sequence ID" value="NZ_PDKN01000006.1"/>
</dbReference>
<dbReference type="Proteomes" id="UP000290657">
    <property type="component" value="Unassembled WGS sequence"/>
</dbReference>
<comment type="caution">
    <text evidence="2">The sequence shown here is derived from an EMBL/GenBank/DDBJ whole genome shotgun (WGS) entry which is preliminary data.</text>
</comment>
<protein>
    <submittedName>
        <fullName evidence="2">Uncharacterized protein</fullName>
    </submittedName>
</protein>
<feature type="signal peptide" evidence="1">
    <location>
        <begin position="1"/>
        <end position="22"/>
    </location>
</feature>
<feature type="chain" id="PRO_5020225405" evidence="1">
    <location>
        <begin position="23"/>
        <end position="116"/>
    </location>
</feature>
<dbReference type="EMBL" id="PDKN01000006">
    <property type="protein sequence ID" value="RXJ56215.1"/>
    <property type="molecule type" value="Genomic_DNA"/>
</dbReference>
<evidence type="ECO:0000256" key="1">
    <source>
        <dbReference type="SAM" id="SignalP"/>
    </source>
</evidence>
<evidence type="ECO:0000313" key="3">
    <source>
        <dbReference type="Proteomes" id="UP000290657"/>
    </source>
</evidence>
<reference evidence="2 3" key="1">
    <citation type="submission" date="2017-10" db="EMBL/GenBank/DDBJ databases">
        <title>Genomics of the genus Arcobacter.</title>
        <authorList>
            <person name="Perez-Cataluna A."/>
            <person name="Figueras M.J."/>
        </authorList>
    </citation>
    <scope>NUCLEOTIDE SEQUENCE [LARGE SCALE GENOMIC DNA]</scope>
    <source>
        <strain evidence="2 3">CECT 8987</strain>
    </source>
</reference>
<keyword evidence="3" id="KW-1185">Reference proteome</keyword>
<gene>
    <name evidence="2" type="ORF">CRV04_09215</name>
</gene>